<dbReference type="InterPro" id="IPR056734">
    <property type="entry name" value="NANM"/>
</dbReference>
<dbReference type="InParanoid" id="A0A6C2YK35"/>
<sequence>MTGMLLPSILSLILQLPGDADSLAGGWRKVESLPDREGFAGMFAGACGDSLIAVGGANFPDAKPWQGGRKVWYDRIFALDSPTGKWRIVGKLPQPLGYGVSISTGDSLCLFGGSHERGHVADAYRLRRNAGKFTIDPLPKLPMPLANACGALVGDLVFIAGGQETPDSAVALDRVWTLNLREQSAKWQSIPACPGGGRMLAMAAAVGDEFWLVGGVSLQAGADGKPVRTYRADAWKYTAKSGWQRLADLPTPLAAAPSPLWTESTDVGKRVSIFGGDDGSQVGANPLEHRGFSKRHLRWQPNQQRWQDSGTIPVGRVTVPTAFWRDQFWIVSGEQRPGVRSPEVWCWTPTRK</sequence>
<dbReference type="EMBL" id="LR593887">
    <property type="protein sequence ID" value="VTR99902.1"/>
    <property type="molecule type" value="Genomic_DNA"/>
</dbReference>
<proteinExistence type="predicted"/>
<evidence type="ECO:0000313" key="1">
    <source>
        <dbReference type="EMBL" id="VIP01938.1"/>
    </source>
</evidence>
<name>A0A6C2YK35_9BACT</name>
<keyword evidence="2" id="KW-1185">Reference proteome</keyword>
<dbReference type="KEGG" id="tim:GMBLW1_20220"/>
<dbReference type="InterPro" id="IPR015915">
    <property type="entry name" value="Kelch-typ_b-propeller"/>
</dbReference>
<dbReference type="Pfam" id="PF24996">
    <property type="entry name" value="NANM"/>
    <property type="match status" value="2"/>
</dbReference>
<dbReference type="PANTHER" id="PTHR46773:SF5">
    <property type="entry name" value="OS04G0487100 PROTEIN"/>
    <property type="match status" value="1"/>
</dbReference>
<dbReference type="PANTHER" id="PTHR46773">
    <property type="match status" value="1"/>
</dbReference>
<gene>
    <name evidence="1" type="ORF">GMBLW1_20220</name>
</gene>
<dbReference type="Proteomes" id="UP000464378">
    <property type="component" value="Chromosome"/>
</dbReference>
<dbReference type="RefSeq" id="WP_162657172.1">
    <property type="nucleotide sequence ID" value="NZ_LR593887.1"/>
</dbReference>
<dbReference type="InterPro" id="IPR053256">
    <property type="entry name" value="Kelch_repeat-containing"/>
</dbReference>
<dbReference type="Gene3D" id="2.120.10.80">
    <property type="entry name" value="Kelch-type beta propeller"/>
    <property type="match status" value="2"/>
</dbReference>
<evidence type="ECO:0000313" key="2">
    <source>
        <dbReference type="Proteomes" id="UP000464378"/>
    </source>
</evidence>
<protein>
    <recommendedName>
        <fullName evidence="3">Galactose oxidase</fullName>
    </recommendedName>
</protein>
<accession>A0A6C2YK35</accession>
<dbReference type="AlphaFoldDB" id="A0A6C2YK35"/>
<organism evidence="1">
    <name type="scientific">Tuwongella immobilis</name>
    <dbReference type="NCBI Taxonomy" id="692036"/>
    <lineage>
        <taxon>Bacteria</taxon>
        <taxon>Pseudomonadati</taxon>
        <taxon>Planctomycetota</taxon>
        <taxon>Planctomycetia</taxon>
        <taxon>Gemmatales</taxon>
        <taxon>Gemmataceae</taxon>
        <taxon>Tuwongella</taxon>
    </lineage>
</organism>
<dbReference type="EMBL" id="LR586016">
    <property type="protein sequence ID" value="VIP01938.1"/>
    <property type="molecule type" value="Genomic_DNA"/>
</dbReference>
<evidence type="ECO:0008006" key="3">
    <source>
        <dbReference type="Google" id="ProtNLM"/>
    </source>
</evidence>
<reference evidence="1" key="1">
    <citation type="submission" date="2019-04" db="EMBL/GenBank/DDBJ databases">
        <authorList>
            <consortium name="Science for Life Laboratories"/>
        </authorList>
    </citation>
    <scope>NUCLEOTIDE SEQUENCE</scope>
    <source>
        <strain evidence="1">MBLW1</strain>
    </source>
</reference>
<dbReference type="SUPFAM" id="SSF117281">
    <property type="entry name" value="Kelch motif"/>
    <property type="match status" value="1"/>
</dbReference>